<dbReference type="Pfam" id="PF18052">
    <property type="entry name" value="Rx_N"/>
    <property type="match status" value="1"/>
</dbReference>
<name>A0AAW2THI4_SESRA</name>
<dbReference type="GO" id="GO:0043531">
    <property type="term" value="F:ADP binding"/>
    <property type="evidence" value="ECO:0007669"/>
    <property type="project" value="InterPro"/>
</dbReference>
<dbReference type="Gene3D" id="1.20.5.4130">
    <property type="match status" value="1"/>
</dbReference>
<evidence type="ECO:0000256" key="4">
    <source>
        <dbReference type="ARBA" id="ARBA00022741"/>
    </source>
</evidence>
<proteinExistence type="inferred from homology"/>
<dbReference type="InterPro" id="IPR036388">
    <property type="entry name" value="WH-like_DNA-bd_sf"/>
</dbReference>
<gene>
    <name evidence="11" type="ORF">Sradi_2050200</name>
</gene>
<dbReference type="InterPro" id="IPR032675">
    <property type="entry name" value="LRR_dom_sf"/>
</dbReference>
<dbReference type="Pfam" id="PF00931">
    <property type="entry name" value="NB-ARC"/>
    <property type="match status" value="1"/>
</dbReference>
<reference evidence="11" key="1">
    <citation type="submission" date="2020-06" db="EMBL/GenBank/DDBJ databases">
        <authorList>
            <person name="Li T."/>
            <person name="Hu X."/>
            <person name="Zhang T."/>
            <person name="Song X."/>
            <person name="Zhang H."/>
            <person name="Dai N."/>
            <person name="Sheng W."/>
            <person name="Hou X."/>
            <person name="Wei L."/>
        </authorList>
    </citation>
    <scope>NUCLEOTIDE SEQUENCE</scope>
    <source>
        <strain evidence="11">G02</strain>
        <tissue evidence="11">Leaf</tissue>
    </source>
</reference>
<evidence type="ECO:0000259" key="10">
    <source>
        <dbReference type="Pfam" id="PF23559"/>
    </source>
</evidence>
<dbReference type="Gene3D" id="3.80.10.10">
    <property type="entry name" value="Ribonuclease Inhibitor"/>
    <property type="match status" value="1"/>
</dbReference>
<feature type="domain" description="NB-ARC" evidence="8">
    <location>
        <begin position="124"/>
        <end position="285"/>
    </location>
</feature>
<dbReference type="PANTHER" id="PTHR23155">
    <property type="entry name" value="DISEASE RESISTANCE PROTEIN RP"/>
    <property type="match status" value="1"/>
</dbReference>
<dbReference type="SUPFAM" id="SSF52058">
    <property type="entry name" value="L domain-like"/>
    <property type="match status" value="1"/>
</dbReference>
<protein>
    <submittedName>
        <fullName evidence="11">ToMV resistance protein Tm-2(2)</fullName>
    </submittedName>
</protein>
<dbReference type="InterPro" id="IPR002182">
    <property type="entry name" value="NB-ARC"/>
</dbReference>
<dbReference type="InterPro" id="IPR027417">
    <property type="entry name" value="P-loop_NTPase"/>
</dbReference>
<dbReference type="CDD" id="cd14798">
    <property type="entry name" value="RX-CC_like"/>
    <property type="match status" value="1"/>
</dbReference>
<evidence type="ECO:0000313" key="11">
    <source>
        <dbReference type="EMBL" id="KAL0404094.1"/>
    </source>
</evidence>
<evidence type="ECO:0000256" key="6">
    <source>
        <dbReference type="ARBA" id="ARBA00022840"/>
    </source>
</evidence>
<evidence type="ECO:0000256" key="1">
    <source>
        <dbReference type="ARBA" id="ARBA00008894"/>
    </source>
</evidence>
<keyword evidence="4" id="KW-0547">Nucleotide-binding</keyword>
<dbReference type="InterPro" id="IPR058922">
    <property type="entry name" value="WHD_DRP"/>
</dbReference>
<dbReference type="Gene3D" id="1.10.10.10">
    <property type="entry name" value="Winged helix-like DNA-binding domain superfamily/Winged helix DNA-binding domain"/>
    <property type="match status" value="1"/>
</dbReference>
<comment type="caution">
    <text evidence="11">The sequence shown here is derived from an EMBL/GenBank/DDBJ whole genome shotgun (WGS) entry which is preliminary data.</text>
</comment>
<keyword evidence="6" id="KW-0067">ATP-binding</keyword>
<organism evidence="11">
    <name type="scientific">Sesamum radiatum</name>
    <name type="common">Black benniseed</name>
    <dbReference type="NCBI Taxonomy" id="300843"/>
    <lineage>
        <taxon>Eukaryota</taxon>
        <taxon>Viridiplantae</taxon>
        <taxon>Streptophyta</taxon>
        <taxon>Embryophyta</taxon>
        <taxon>Tracheophyta</taxon>
        <taxon>Spermatophyta</taxon>
        <taxon>Magnoliopsida</taxon>
        <taxon>eudicotyledons</taxon>
        <taxon>Gunneridae</taxon>
        <taxon>Pentapetalae</taxon>
        <taxon>asterids</taxon>
        <taxon>lamiids</taxon>
        <taxon>Lamiales</taxon>
        <taxon>Pedaliaceae</taxon>
        <taxon>Sesamum</taxon>
    </lineage>
</organism>
<evidence type="ECO:0000256" key="7">
    <source>
        <dbReference type="SAM" id="Coils"/>
    </source>
</evidence>
<feature type="coiled-coil region" evidence="7">
    <location>
        <begin position="183"/>
        <end position="218"/>
    </location>
</feature>
<evidence type="ECO:0000259" key="9">
    <source>
        <dbReference type="Pfam" id="PF18052"/>
    </source>
</evidence>
<dbReference type="Gene3D" id="3.40.50.300">
    <property type="entry name" value="P-loop containing nucleotide triphosphate hydrolases"/>
    <property type="match status" value="1"/>
</dbReference>
<dbReference type="GO" id="GO:0005524">
    <property type="term" value="F:ATP binding"/>
    <property type="evidence" value="ECO:0007669"/>
    <property type="project" value="UniProtKB-KW"/>
</dbReference>
<evidence type="ECO:0000256" key="3">
    <source>
        <dbReference type="ARBA" id="ARBA00022737"/>
    </source>
</evidence>
<sequence>MAAEAATISVINKAVEVGGNLIIKTGNRIYHLQENISWIEREMRTLQSYLKDAESKRSMSHEVANLIINIRDLAQDVEDILDTYLPKIESHNTEDLQDRRKLFLLAPRDSKIVGREGILCKLEQEMLSENKGSRIISVVGPAGVGKTTVAKRVYQMTKNEFDVYAIVYVSQEPRLGELLLDIAKQVGLLREEKKEEREEEKKEELANMEDKLHLFLRKKRYAILLDDVWNTKTWDLLSSILPTNSENGSRIIVTSRYIDVGRYIGGESSLIQLNLLGEEEGKALFFDLISETFEEALPPVLRDISEKIVERCDGSPLAIEVAVGLLRARGRSKIAWNQVLESMISPGAENNCMEILALSYQDLPTELKPLFLYFGMFPEDREIFIHELTKIWVVEKLIKVEGSRKPESIVEANIDKLISRNLLQVSRMRSDGRIRSTLIIEVEGKEVHLPKEIANLSGLSYLRLKGYLSSGIPSCIRNMKNLLSLENLKGVEVALPNLETLHFDHVFGCYITPSSFKSSNLRKLRLANVHRETLETLSNATPSLQNLEDLKLGPEFPEGKLSSPPRVDLSRYHYLVKLYLKQFRSSWQIQLPPNLVQITLERIPNIGDSVKLLK</sequence>
<dbReference type="PRINTS" id="PR00364">
    <property type="entry name" value="DISEASERSIST"/>
</dbReference>
<feature type="domain" description="Disease resistance protein winged helix" evidence="10">
    <location>
        <begin position="376"/>
        <end position="436"/>
    </location>
</feature>
<feature type="domain" description="Disease resistance N-terminal" evidence="9">
    <location>
        <begin position="10"/>
        <end position="93"/>
    </location>
</feature>
<keyword evidence="7" id="KW-0175">Coiled coil</keyword>
<dbReference type="GO" id="GO:0098542">
    <property type="term" value="P:defense response to other organism"/>
    <property type="evidence" value="ECO:0007669"/>
    <property type="project" value="TreeGrafter"/>
</dbReference>
<dbReference type="FunFam" id="3.40.50.300:FF:001091">
    <property type="entry name" value="Probable disease resistance protein At1g61300"/>
    <property type="match status" value="1"/>
</dbReference>
<comment type="similarity">
    <text evidence="1">Belongs to the disease resistance NB-LRR family.</text>
</comment>
<keyword evidence="5" id="KW-0611">Plant defense</keyword>
<dbReference type="InterPro" id="IPR041118">
    <property type="entry name" value="Rx_N"/>
</dbReference>
<dbReference type="PANTHER" id="PTHR23155:SF1238">
    <property type="entry name" value="TOMV SUSCEPTIBLE PROTEIN TM-2"/>
    <property type="match status" value="1"/>
</dbReference>
<dbReference type="InterPro" id="IPR044974">
    <property type="entry name" value="Disease_R_plants"/>
</dbReference>
<dbReference type="InterPro" id="IPR038005">
    <property type="entry name" value="RX-like_CC"/>
</dbReference>
<evidence type="ECO:0000256" key="5">
    <source>
        <dbReference type="ARBA" id="ARBA00022821"/>
    </source>
</evidence>
<dbReference type="AlphaFoldDB" id="A0AAW2THI4"/>
<keyword evidence="2" id="KW-0433">Leucine-rich repeat</keyword>
<evidence type="ECO:0000259" key="8">
    <source>
        <dbReference type="Pfam" id="PF00931"/>
    </source>
</evidence>
<reference evidence="11" key="2">
    <citation type="journal article" date="2024" name="Plant">
        <title>Genomic evolution and insights into agronomic trait innovations of Sesamum species.</title>
        <authorList>
            <person name="Miao H."/>
            <person name="Wang L."/>
            <person name="Qu L."/>
            <person name="Liu H."/>
            <person name="Sun Y."/>
            <person name="Le M."/>
            <person name="Wang Q."/>
            <person name="Wei S."/>
            <person name="Zheng Y."/>
            <person name="Lin W."/>
            <person name="Duan Y."/>
            <person name="Cao H."/>
            <person name="Xiong S."/>
            <person name="Wang X."/>
            <person name="Wei L."/>
            <person name="Li C."/>
            <person name="Ma Q."/>
            <person name="Ju M."/>
            <person name="Zhao R."/>
            <person name="Li G."/>
            <person name="Mu C."/>
            <person name="Tian Q."/>
            <person name="Mei H."/>
            <person name="Zhang T."/>
            <person name="Gao T."/>
            <person name="Zhang H."/>
        </authorList>
    </citation>
    <scope>NUCLEOTIDE SEQUENCE</scope>
    <source>
        <strain evidence="11">G02</strain>
    </source>
</reference>
<dbReference type="Pfam" id="PF23559">
    <property type="entry name" value="WHD_DRP"/>
    <property type="match status" value="1"/>
</dbReference>
<accession>A0AAW2THI4</accession>
<dbReference type="SUPFAM" id="SSF52540">
    <property type="entry name" value="P-loop containing nucleoside triphosphate hydrolases"/>
    <property type="match status" value="1"/>
</dbReference>
<evidence type="ECO:0000256" key="2">
    <source>
        <dbReference type="ARBA" id="ARBA00022614"/>
    </source>
</evidence>
<keyword evidence="3" id="KW-0677">Repeat</keyword>
<dbReference type="EMBL" id="JACGWJ010000008">
    <property type="protein sequence ID" value="KAL0404094.1"/>
    <property type="molecule type" value="Genomic_DNA"/>
</dbReference>